<sequence length="149" mass="16499">MSTFHEHTKLLCEVAVHGTGDLERPRVLYQHGRWLTAHRPPSSAPDLTSVSLVPPQSGMPSLTRLPTSPLPHTRFCADRLFPLRSCLRLVNTPDCHAKRPCTGKVAPNGHRRLNVCVEAGSRHISFLRPRPLSPPPDFIALASLPLPRC</sequence>
<evidence type="ECO:0000313" key="1">
    <source>
        <dbReference type="EMBL" id="KAI0026976.1"/>
    </source>
</evidence>
<gene>
    <name evidence="1" type="ORF">K488DRAFT_91548</name>
</gene>
<evidence type="ECO:0000313" key="2">
    <source>
        <dbReference type="Proteomes" id="UP000814128"/>
    </source>
</evidence>
<dbReference type="EMBL" id="MU274067">
    <property type="protein sequence ID" value="KAI0026976.1"/>
    <property type="molecule type" value="Genomic_DNA"/>
</dbReference>
<accession>A0ACB8Q5T8</accession>
<comment type="caution">
    <text evidence="1">The sequence shown here is derived from an EMBL/GenBank/DDBJ whole genome shotgun (WGS) entry which is preliminary data.</text>
</comment>
<proteinExistence type="predicted"/>
<organism evidence="1 2">
    <name type="scientific">Vararia minispora EC-137</name>
    <dbReference type="NCBI Taxonomy" id="1314806"/>
    <lineage>
        <taxon>Eukaryota</taxon>
        <taxon>Fungi</taxon>
        <taxon>Dikarya</taxon>
        <taxon>Basidiomycota</taxon>
        <taxon>Agaricomycotina</taxon>
        <taxon>Agaricomycetes</taxon>
        <taxon>Russulales</taxon>
        <taxon>Lachnocladiaceae</taxon>
        <taxon>Vararia</taxon>
    </lineage>
</organism>
<reference evidence="1" key="1">
    <citation type="submission" date="2021-02" db="EMBL/GenBank/DDBJ databases">
        <authorList>
            <consortium name="DOE Joint Genome Institute"/>
            <person name="Ahrendt S."/>
            <person name="Looney B.P."/>
            <person name="Miyauchi S."/>
            <person name="Morin E."/>
            <person name="Drula E."/>
            <person name="Courty P.E."/>
            <person name="Chicoki N."/>
            <person name="Fauchery L."/>
            <person name="Kohler A."/>
            <person name="Kuo A."/>
            <person name="Labutti K."/>
            <person name="Pangilinan J."/>
            <person name="Lipzen A."/>
            <person name="Riley R."/>
            <person name="Andreopoulos W."/>
            <person name="He G."/>
            <person name="Johnson J."/>
            <person name="Barry K.W."/>
            <person name="Grigoriev I.V."/>
            <person name="Nagy L."/>
            <person name="Hibbett D."/>
            <person name="Henrissat B."/>
            <person name="Matheny P.B."/>
            <person name="Labbe J."/>
            <person name="Martin F."/>
        </authorList>
    </citation>
    <scope>NUCLEOTIDE SEQUENCE</scope>
    <source>
        <strain evidence="1">EC-137</strain>
    </source>
</reference>
<name>A0ACB8Q5T8_9AGAM</name>
<dbReference type="Proteomes" id="UP000814128">
    <property type="component" value="Unassembled WGS sequence"/>
</dbReference>
<protein>
    <submittedName>
        <fullName evidence="1">Uncharacterized protein</fullName>
    </submittedName>
</protein>
<reference evidence="1" key="2">
    <citation type="journal article" date="2022" name="New Phytol.">
        <title>Evolutionary transition to the ectomycorrhizal habit in the genomes of a hyperdiverse lineage of mushroom-forming fungi.</title>
        <authorList>
            <person name="Looney B."/>
            <person name="Miyauchi S."/>
            <person name="Morin E."/>
            <person name="Drula E."/>
            <person name="Courty P.E."/>
            <person name="Kohler A."/>
            <person name="Kuo A."/>
            <person name="LaButti K."/>
            <person name="Pangilinan J."/>
            <person name="Lipzen A."/>
            <person name="Riley R."/>
            <person name="Andreopoulos W."/>
            <person name="He G."/>
            <person name="Johnson J."/>
            <person name="Nolan M."/>
            <person name="Tritt A."/>
            <person name="Barry K.W."/>
            <person name="Grigoriev I.V."/>
            <person name="Nagy L.G."/>
            <person name="Hibbett D."/>
            <person name="Henrissat B."/>
            <person name="Matheny P.B."/>
            <person name="Labbe J."/>
            <person name="Martin F.M."/>
        </authorList>
    </citation>
    <scope>NUCLEOTIDE SEQUENCE</scope>
    <source>
        <strain evidence="1">EC-137</strain>
    </source>
</reference>
<keyword evidence="2" id="KW-1185">Reference proteome</keyword>